<reference evidence="2 3" key="1">
    <citation type="submission" date="2023-02" db="EMBL/GenBank/DDBJ databases">
        <title>Whole genome sequenc of Paracoccus marcusii MBLB0836.</title>
        <authorList>
            <person name="Seo M.-J."/>
            <person name="Cho E.-S."/>
            <person name="Hwang C.Y."/>
        </authorList>
    </citation>
    <scope>NUCLEOTIDE SEQUENCE [LARGE SCALE GENOMIC DNA]</scope>
    <source>
        <strain evidence="2 3">MBLB0836</strain>
    </source>
</reference>
<organism evidence="2 3">
    <name type="scientific">Paracoccus marcusii</name>
    <dbReference type="NCBI Taxonomy" id="59779"/>
    <lineage>
        <taxon>Bacteria</taxon>
        <taxon>Pseudomonadati</taxon>
        <taxon>Pseudomonadota</taxon>
        <taxon>Alphaproteobacteria</taxon>
        <taxon>Rhodobacterales</taxon>
        <taxon>Paracoccaceae</taxon>
        <taxon>Paracoccus</taxon>
    </lineage>
</organism>
<gene>
    <name evidence="2" type="ORF">PRL19_14520</name>
</gene>
<keyword evidence="1" id="KW-0732">Signal</keyword>
<dbReference type="RefSeq" id="WP_273743376.1">
    <property type="nucleotide sequence ID" value="NZ_CP117466.1"/>
</dbReference>
<evidence type="ECO:0000313" key="2">
    <source>
        <dbReference type="EMBL" id="WDA12477.1"/>
    </source>
</evidence>
<dbReference type="EMBL" id="CP117466">
    <property type="protein sequence ID" value="WDA12477.1"/>
    <property type="molecule type" value="Genomic_DNA"/>
</dbReference>
<evidence type="ECO:0000313" key="3">
    <source>
        <dbReference type="Proteomes" id="UP001216899"/>
    </source>
</evidence>
<evidence type="ECO:0000256" key="1">
    <source>
        <dbReference type="SAM" id="SignalP"/>
    </source>
</evidence>
<sequence>MIRLLILLMVLPVAAAARPVTGLLEKASPLPATIPLQVRAPADMDHAIILTDDQGTPVISGYLRGGAVLRLLVPPGDHRLTVASGPAQDWQGLPDLFGAPAIVLPQPLPFFIDGTRREGQAITLSKKGDGLRITDRQNRVICQNAGWDSTRVVKTLPSGTQFRYVERRLDPRSIPCD</sequence>
<protein>
    <submittedName>
        <fullName evidence="2">Uncharacterized protein</fullName>
    </submittedName>
</protein>
<accession>A0ABY7URI4</accession>
<dbReference type="Proteomes" id="UP001216899">
    <property type="component" value="Chromosome"/>
</dbReference>
<keyword evidence="3" id="KW-1185">Reference proteome</keyword>
<feature type="signal peptide" evidence="1">
    <location>
        <begin position="1"/>
        <end position="15"/>
    </location>
</feature>
<proteinExistence type="predicted"/>
<name>A0ABY7URI4_9RHOB</name>
<feature type="chain" id="PRO_5046172979" evidence="1">
    <location>
        <begin position="16"/>
        <end position="177"/>
    </location>
</feature>